<evidence type="ECO:0000256" key="6">
    <source>
        <dbReference type="ARBA" id="ARBA00023069"/>
    </source>
</evidence>
<dbReference type="InterPro" id="IPR016024">
    <property type="entry name" value="ARM-type_fold"/>
</dbReference>
<feature type="domain" description="IFT80/172/WDR35 TPR" evidence="10">
    <location>
        <begin position="201"/>
        <end position="333"/>
    </location>
</feature>
<dbReference type="Pfam" id="PF13181">
    <property type="entry name" value="TPR_8"/>
    <property type="match status" value="1"/>
</dbReference>
<keyword evidence="5 9" id="KW-0802">TPR repeat</keyword>
<reference evidence="11" key="1">
    <citation type="submission" date="2020-11" db="EMBL/GenBank/DDBJ databases">
        <authorList>
            <person name="Tran Van P."/>
        </authorList>
    </citation>
    <scope>NUCLEOTIDE SEQUENCE</scope>
</reference>
<evidence type="ECO:0000256" key="5">
    <source>
        <dbReference type="ARBA" id="ARBA00022803"/>
    </source>
</evidence>
<dbReference type="GO" id="GO:0036064">
    <property type="term" value="C:ciliary basal body"/>
    <property type="evidence" value="ECO:0007669"/>
    <property type="project" value="TreeGrafter"/>
</dbReference>
<dbReference type="SUPFAM" id="SSF48371">
    <property type="entry name" value="ARM repeat"/>
    <property type="match status" value="1"/>
</dbReference>
<evidence type="ECO:0000256" key="7">
    <source>
        <dbReference type="ARBA" id="ARBA00023273"/>
    </source>
</evidence>
<evidence type="ECO:0000256" key="3">
    <source>
        <dbReference type="ARBA" id="ARBA00022574"/>
    </source>
</evidence>
<name>A0A7R9GY24_TIMPO</name>
<comment type="subcellular location">
    <subcellularLocation>
        <location evidence="1">Cell projection</location>
        <location evidence="1">Cilium</location>
    </subcellularLocation>
</comment>
<feature type="repeat" description="TPR" evidence="9">
    <location>
        <begin position="383"/>
        <end position="416"/>
    </location>
</feature>
<keyword evidence="4" id="KW-0677">Repeat</keyword>
<dbReference type="GO" id="GO:0030992">
    <property type="term" value="C:intraciliary transport particle B"/>
    <property type="evidence" value="ECO:0007669"/>
    <property type="project" value="TreeGrafter"/>
</dbReference>
<evidence type="ECO:0000313" key="11">
    <source>
        <dbReference type="EMBL" id="CAD7402065.1"/>
    </source>
</evidence>
<dbReference type="InterPro" id="IPR019734">
    <property type="entry name" value="TPR_rpt"/>
</dbReference>
<dbReference type="Pfam" id="PF23387">
    <property type="entry name" value="TPR_IFT80_172"/>
    <property type="match status" value="1"/>
</dbReference>
<keyword evidence="2" id="KW-0217">Developmental protein</keyword>
<evidence type="ECO:0000259" key="10">
    <source>
        <dbReference type="Pfam" id="PF23387"/>
    </source>
</evidence>
<dbReference type="PANTHER" id="PTHR15722:SF2">
    <property type="entry name" value="INTRAFLAGELLAR TRANSPORT PROTEIN 172 HOMOLOG"/>
    <property type="match status" value="1"/>
</dbReference>
<dbReference type="EMBL" id="OD001489">
    <property type="protein sequence ID" value="CAD7402065.1"/>
    <property type="molecule type" value="Genomic_DNA"/>
</dbReference>
<dbReference type="Gene3D" id="1.25.40.470">
    <property type="match status" value="3"/>
</dbReference>
<accession>A0A7R9GY24</accession>
<evidence type="ECO:0000256" key="9">
    <source>
        <dbReference type="PROSITE-ProRule" id="PRU00339"/>
    </source>
</evidence>
<dbReference type="GO" id="GO:0042073">
    <property type="term" value="P:intraciliary transport"/>
    <property type="evidence" value="ECO:0007669"/>
    <property type="project" value="TreeGrafter"/>
</dbReference>
<evidence type="ECO:0000256" key="1">
    <source>
        <dbReference type="ARBA" id="ARBA00004138"/>
    </source>
</evidence>
<keyword evidence="6" id="KW-0969">Cilium</keyword>
<comment type="similarity">
    <text evidence="8">Belongs to the IFT172 family.</text>
</comment>
<protein>
    <recommendedName>
        <fullName evidence="10">IFT80/172/WDR35 TPR domain-containing protein</fullName>
    </recommendedName>
</protein>
<sequence>MDRVGNRLEKTTLITPGQDQTTIFPSSAECENTSTHTLVTLTLILDTLACILDTLAHSLDMLLHTQNTLAHTLDTLAHTLITLTLTLDTLAHLLYILAHTLDTPWVPGSDVVVAQSRNNLCVWYNIDSPDQVTLFPIKGDAVDVVRADGKTEVVVEEGQHQLGYELDEGLLEFGTAIHDNDLGKAILFLEKLGDKPEAEGMWSILANIAIATNKLRVAERCYAALGDVARTNFLRETISIKDQYAKDNGTDGNDCPEVWAQMALLNKQFKEAESIYLEQNQLERALDMYRRLHKWDEALALAEMKGHPRLEELKSAHMKWLLESKQEEKAGEIKEKEGDHETALVHYLRAGLPSLAARLVQSNTDLLNNDDIVAKVASALLQAELYEQAGELYEKVNRTEKAFECYRKARAFPKAIELARYITPSDVVNLEEEWGDHLVSSKQLDAAINHFIEAGKSVKALEAAVGAHQWKKAVQIIQVIEDVEGVLKHYEQLGKHFVATQDFKTAEMLYIRAGMFQEAIAMYNQAGDWDRAHKLASDHLDTAQISTMFVGEAKQLEAQGKLREAEKLYLAVSEPDMAISMYKKHSQYDQMMRLVSQHHADLVQITHLHLAQELEASSDWGGAERHYLAATEWKAAVNMYRAADMWEDAYRVAQSSGGMQAALQVAVLWAKSLGGDSAAKLLTKLNLLEPAVNYACEFYQFELAFELVRVALPARLQDIHYKYAMALEDEGKYHEAEEQFIKADKPKEAVLMYIHTQDWESARRVAELHDPESVGEEAGMWVDALRVCREYLPAHLPALQSLYEQEVGSSSAQDTSGYLAQAQQWERTGDYKAAIECYLKILVPGWLRLYSARTQRICPQHGAARIDDRDSCFHDRPHALLVLSLFSAGSLAVLSIVLAYGSKLQLIFVVNPTNTKNEATVVQAWSEAATLANKHLQGREAVHVAKLLESNGGLQNLSTRTDPTERIYETYVDERYKESLKRQGRADQLADVDIIAGLDLLAEQNQWSRCLETASQHSQQVLHKYVALRSTQLIQEGFTLEALSLYSKYEAPLFPQNFNIYKRLAIDMFGMKGLSSPDSYTSWTQLRAMLLHLSEGMKLADEPQPTLVKEFEELLLICHYYACRCSFREVKSLEGLVAKLSIALLRHSDIIPADKAFYDAGTDCKVSVYWWRRYDTGIYCKVSVYWWRRYDTGIYCKVSVYWWRRYDTGIYCKVSVYWWRRYDTGIYCKAVNMDSEAFVFLNHYLDLTEATEEGNLDLVDYTDFSNTDIPTEIQLPATPYLSPLEHEEVKEWILTVSMDQKISQTLPVDERGLFPATLGGALPCVVSGYPVLPGRGRSPVELGRPGRLANRDDWNKLIMAAKMSPEANVTDVLGFLEEWCGAAPTMLLQ</sequence>
<evidence type="ECO:0000256" key="8">
    <source>
        <dbReference type="ARBA" id="ARBA00038130"/>
    </source>
</evidence>
<gene>
    <name evidence="11" type="ORF">TPSB3V08_LOCUS3410</name>
</gene>
<dbReference type="FunFam" id="1.25.40.470:FF:000013">
    <property type="entry name" value="intraflagellar transport protein 172 homolog"/>
    <property type="match status" value="1"/>
</dbReference>
<dbReference type="InterPro" id="IPR056157">
    <property type="entry name" value="TPR_IFT80_172_dom"/>
</dbReference>
<organism evidence="11">
    <name type="scientific">Timema poppense</name>
    <name type="common">Walking stick</name>
    <dbReference type="NCBI Taxonomy" id="170557"/>
    <lineage>
        <taxon>Eukaryota</taxon>
        <taxon>Metazoa</taxon>
        <taxon>Ecdysozoa</taxon>
        <taxon>Arthropoda</taxon>
        <taxon>Hexapoda</taxon>
        <taxon>Insecta</taxon>
        <taxon>Pterygota</taxon>
        <taxon>Neoptera</taxon>
        <taxon>Polyneoptera</taxon>
        <taxon>Phasmatodea</taxon>
        <taxon>Timematodea</taxon>
        <taxon>Timematoidea</taxon>
        <taxon>Timematidae</taxon>
        <taxon>Timema</taxon>
    </lineage>
</organism>
<evidence type="ECO:0000256" key="2">
    <source>
        <dbReference type="ARBA" id="ARBA00022473"/>
    </source>
</evidence>
<dbReference type="FunFam" id="1.25.40.470:FF:000008">
    <property type="entry name" value="Intraflagellar transport protein 172 homolog"/>
    <property type="match status" value="1"/>
</dbReference>
<evidence type="ECO:0000256" key="4">
    <source>
        <dbReference type="ARBA" id="ARBA00022737"/>
    </source>
</evidence>
<keyword evidence="3" id="KW-0853">WD repeat</keyword>
<dbReference type="PROSITE" id="PS50005">
    <property type="entry name" value="TPR"/>
    <property type="match status" value="1"/>
</dbReference>
<keyword evidence="7" id="KW-0966">Cell projection</keyword>
<dbReference type="GO" id="GO:0005930">
    <property type="term" value="C:axoneme"/>
    <property type="evidence" value="ECO:0007669"/>
    <property type="project" value="TreeGrafter"/>
</dbReference>
<dbReference type="PANTHER" id="PTHR15722">
    <property type="entry name" value="IFT140/172-RELATED"/>
    <property type="match status" value="1"/>
</dbReference>
<proteinExistence type="inferred from homology"/>